<dbReference type="GO" id="GO:0016887">
    <property type="term" value="F:ATP hydrolysis activity"/>
    <property type="evidence" value="ECO:0007669"/>
    <property type="project" value="InterPro"/>
</dbReference>
<dbReference type="EMBL" id="NIVC01005069">
    <property type="protein sequence ID" value="PAA46083.1"/>
    <property type="molecule type" value="Genomic_DNA"/>
</dbReference>
<dbReference type="Proteomes" id="UP000215902">
    <property type="component" value="Unassembled WGS sequence"/>
</dbReference>
<reference evidence="8 9" key="1">
    <citation type="submission" date="2017-06" db="EMBL/GenBank/DDBJ databases">
        <title>A platform for efficient transgenesis in Macrostomum lignano, a flatworm model organism for stem cell research.</title>
        <authorList>
            <person name="Berezikov E."/>
        </authorList>
    </citation>
    <scope>NUCLEOTIDE SEQUENCE [LARGE SCALE GENOMIC DNA]</scope>
    <source>
        <strain evidence="8">DV1</strain>
        <tissue evidence="8">Whole organism</tissue>
    </source>
</reference>
<dbReference type="NCBIfam" id="TIGR01494">
    <property type="entry name" value="ATPase_P-type"/>
    <property type="match status" value="1"/>
</dbReference>
<dbReference type="InterPro" id="IPR006544">
    <property type="entry name" value="P-type_TPase_V"/>
</dbReference>
<evidence type="ECO:0000256" key="5">
    <source>
        <dbReference type="ARBA" id="ARBA00022840"/>
    </source>
</evidence>
<evidence type="ECO:0000256" key="1">
    <source>
        <dbReference type="ARBA" id="ARBA00004141"/>
    </source>
</evidence>
<evidence type="ECO:0000313" key="9">
    <source>
        <dbReference type="Proteomes" id="UP000215902"/>
    </source>
</evidence>
<dbReference type="GO" id="GO:0015203">
    <property type="term" value="F:polyamine transmembrane transporter activity"/>
    <property type="evidence" value="ECO:0007669"/>
    <property type="project" value="TreeGrafter"/>
</dbReference>
<evidence type="ECO:0000256" key="3">
    <source>
        <dbReference type="ARBA" id="ARBA00022723"/>
    </source>
</evidence>
<protein>
    <recommendedName>
        <fullName evidence="10">Cation-transporting ATPase</fullName>
    </recommendedName>
</protein>
<dbReference type="PANTHER" id="PTHR45630">
    <property type="entry name" value="CATION-TRANSPORTING ATPASE-RELATED"/>
    <property type="match status" value="1"/>
</dbReference>
<dbReference type="GO" id="GO:0046872">
    <property type="term" value="F:metal ion binding"/>
    <property type="evidence" value="ECO:0007669"/>
    <property type="project" value="UniProtKB-KW"/>
</dbReference>
<evidence type="ECO:0000256" key="4">
    <source>
        <dbReference type="ARBA" id="ARBA00022741"/>
    </source>
</evidence>
<evidence type="ECO:0008006" key="10">
    <source>
        <dbReference type="Google" id="ProtNLM"/>
    </source>
</evidence>
<evidence type="ECO:0000256" key="6">
    <source>
        <dbReference type="ARBA" id="ARBA00022842"/>
    </source>
</evidence>
<dbReference type="AlphaFoldDB" id="A0A267D9W0"/>
<comment type="caution">
    <text evidence="8">The sequence shown here is derived from an EMBL/GenBank/DDBJ whole genome shotgun (WGS) entry which is preliminary data.</text>
</comment>
<dbReference type="STRING" id="282301.A0A267D9W0"/>
<dbReference type="InterPro" id="IPR001757">
    <property type="entry name" value="P_typ_ATPase"/>
</dbReference>
<keyword evidence="7" id="KW-1278">Translocase</keyword>
<sequence length="275" mass="29864">RLKPQTTLVIHQLLNASIRPVMVTGDNILTALSVARDCDMIGDRDAVILVQATPAQPPFQAQLDFHYAGDLQRKVHEVVPEHAYSLPNTRDPEIDIKEGNYHLAMTGRSWEIVRNHFPHLIPKLVVKGTVFARFSPDQKAQLVESLQQVGYTVGMCGDGANDCGALKAAHAGISLSEAEASVASPFTSKEQNISCVPTLIREGRCAIVTSFGTFNSWLAILSRSSCPASSCTTSVPTSLMDSFSTSTCSSSLLSASRLATPRPIRNCQRRRQVCV</sequence>
<dbReference type="InterPro" id="IPR023214">
    <property type="entry name" value="HAD_sf"/>
</dbReference>
<gene>
    <name evidence="8" type="ORF">BOX15_Mlig034017g2</name>
</gene>
<keyword evidence="3" id="KW-0479">Metal-binding</keyword>
<dbReference type="InterPro" id="IPR036412">
    <property type="entry name" value="HAD-like_sf"/>
</dbReference>
<dbReference type="PANTHER" id="PTHR45630:SF8">
    <property type="entry name" value="CATION-TRANSPORTING ATPASE"/>
    <property type="match status" value="1"/>
</dbReference>
<dbReference type="OrthoDB" id="48943at2759"/>
<dbReference type="GO" id="GO:0019829">
    <property type="term" value="F:ATPase-coupled monoatomic cation transmembrane transporter activity"/>
    <property type="evidence" value="ECO:0007669"/>
    <property type="project" value="TreeGrafter"/>
</dbReference>
<proteinExistence type="predicted"/>
<dbReference type="Gene3D" id="3.40.50.1000">
    <property type="entry name" value="HAD superfamily/HAD-like"/>
    <property type="match status" value="1"/>
</dbReference>
<comment type="subcellular location">
    <subcellularLocation>
        <location evidence="1">Membrane</location>
        <topology evidence="1">Multi-pass membrane protein</topology>
    </subcellularLocation>
</comment>
<dbReference type="GO" id="GO:0006874">
    <property type="term" value="P:intracellular calcium ion homeostasis"/>
    <property type="evidence" value="ECO:0007669"/>
    <property type="project" value="TreeGrafter"/>
</dbReference>
<dbReference type="GO" id="GO:0140358">
    <property type="term" value="F:P-type transmembrane transporter activity"/>
    <property type="evidence" value="ECO:0007669"/>
    <property type="project" value="InterPro"/>
</dbReference>
<evidence type="ECO:0000256" key="2">
    <source>
        <dbReference type="ARBA" id="ARBA00022553"/>
    </source>
</evidence>
<evidence type="ECO:0000256" key="7">
    <source>
        <dbReference type="ARBA" id="ARBA00022967"/>
    </source>
</evidence>
<evidence type="ECO:0000313" key="8">
    <source>
        <dbReference type="EMBL" id="PAA46083.1"/>
    </source>
</evidence>
<dbReference type="SUPFAM" id="SSF56784">
    <property type="entry name" value="HAD-like"/>
    <property type="match status" value="1"/>
</dbReference>
<organism evidence="8 9">
    <name type="scientific">Macrostomum lignano</name>
    <dbReference type="NCBI Taxonomy" id="282301"/>
    <lineage>
        <taxon>Eukaryota</taxon>
        <taxon>Metazoa</taxon>
        <taxon>Spiralia</taxon>
        <taxon>Lophotrochozoa</taxon>
        <taxon>Platyhelminthes</taxon>
        <taxon>Rhabditophora</taxon>
        <taxon>Macrostomorpha</taxon>
        <taxon>Macrostomida</taxon>
        <taxon>Macrostomidae</taxon>
        <taxon>Macrostomum</taxon>
    </lineage>
</organism>
<dbReference type="GO" id="GO:0016020">
    <property type="term" value="C:membrane"/>
    <property type="evidence" value="ECO:0007669"/>
    <property type="project" value="UniProtKB-SubCell"/>
</dbReference>
<dbReference type="GO" id="GO:0005524">
    <property type="term" value="F:ATP binding"/>
    <property type="evidence" value="ECO:0007669"/>
    <property type="project" value="UniProtKB-KW"/>
</dbReference>
<keyword evidence="6" id="KW-0460">Magnesium</keyword>
<accession>A0A267D9W0</accession>
<keyword evidence="2" id="KW-0597">Phosphoprotein</keyword>
<name>A0A267D9W0_9PLAT</name>
<keyword evidence="9" id="KW-1185">Reference proteome</keyword>
<dbReference type="FunFam" id="3.40.50.1000:FF:000045">
    <property type="entry name" value="Cation-transporting ATPase"/>
    <property type="match status" value="1"/>
</dbReference>
<keyword evidence="5" id="KW-0067">ATP-binding</keyword>
<keyword evidence="4" id="KW-0547">Nucleotide-binding</keyword>
<feature type="non-terminal residue" evidence="8">
    <location>
        <position position="1"/>
    </location>
</feature>